<dbReference type="Proteomes" id="UP001055114">
    <property type="component" value="Unassembled WGS sequence"/>
</dbReference>
<reference evidence="5 6" key="1">
    <citation type="submission" date="2018-08" db="EMBL/GenBank/DDBJ databases">
        <title>A genome reference for cultivated species of the human gut microbiota.</title>
        <authorList>
            <person name="Zou Y."/>
            <person name="Xue W."/>
            <person name="Luo G."/>
        </authorList>
    </citation>
    <scope>NUCLEOTIDE SEQUENCE [LARGE SCALE GENOMIC DNA]</scope>
    <source>
        <strain evidence="5 6">AM34-17</strain>
    </source>
</reference>
<dbReference type="PROSITE" id="PS51257">
    <property type="entry name" value="PROKAR_LIPOPROTEIN"/>
    <property type="match status" value="1"/>
</dbReference>
<dbReference type="OrthoDB" id="256394at2"/>
<dbReference type="AlphaFoldDB" id="A0A3R6KFF5"/>
<dbReference type="EMBL" id="WNDA01000010">
    <property type="protein sequence ID" value="MTU69087.1"/>
    <property type="molecule type" value="Genomic_DNA"/>
</dbReference>
<dbReference type="Proteomes" id="UP000448908">
    <property type="component" value="Unassembled WGS sequence"/>
</dbReference>
<feature type="chain" id="PRO_5044084792" evidence="1">
    <location>
        <begin position="25"/>
        <end position="341"/>
    </location>
</feature>
<dbReference type="RefSeq" id="WP_005638932.1">
    <property type="nucleotide sequence ID" value="NZ_BAABYG010000001.1"/>
</dbReference>
<proteinExistence type="predicted"/>
<evidence type="ECO:0000313" key="3">
    <source>
        <dbReference type="EMBL" id="GKH72204.1"/>
    </source>
</evidence>
<name>A0A3R6KFF5_9BACT</name>
<sequence>MKNLIALGLSVLLLLAACSRSSVLKIVEQGSFAVGGTVLTDSLGRTYHGDHAYVFYQKPVDAQKYPLVFAHGVGQFSKTWETTPDGREGFQNIFLRRGFSTYLVDQPRRGNAGRGTETVTLSPVFDEEIWFNRFRLGIWPDFFDGVQFSRDKDALDQYFRQMTPTVGSVDFEVYSDAYAALFDKIGPAVFVTHSQGGPVGWRTLLKTKNIKGIVSYEPGGGVPFPEGQVPEEGKILTLSRKTEGVEVPMSDFMEYTKIPIVVYYGDNLPETDEQPELYEWTRRLYLMRKWAQMLNELGGNVTVVHLPEAGLHGNTHFPFSDLNNIEVADLLSAWLHEKDLD</sequence>
<dbReference type="GO" id="GO:0016787">
    <property type="term" value="F:hydrolase activity"/>
    <property type="evidence" value="ECO:0007669"/>
    <property type="project" value="UniProtKB-KW"/>
</dbReference>
<organism evidence="4 7">
    <name type="scientific">Parabacteroides merdae</name>
    <dbReference type="NCBI Taxonomy" id="46503"/>
    <lineage>
        <taxon>Bacteria</taxon>
        <taxon>Pseudomonadati</taxon>
        <taxon>Bacteroidota</taxon>
        <taxon>Bacteroidia</taxon>
        <taxon>Bacteroidales</taxon>
        <taxon>Tannerellaceae</taxon>
        <taxon>Parabacteroides</taxon>
    </lineage>
</organism>
<evidence type="ECO:0000313" key="6">
    <source>
        <dbReference type="Proteomes" id="UP000286260"/>
    </source>
</evidence>
<feature type="domain" description="AB hydrolase-1" evidence="2">
    <location>
        <begin position="67"/>
        <end position="284"/>
    </location>
</feature>
<evidence type="ECO:0000259" key="2">
    <source>
        <dbReference type="Pfam" id="PF12697"/>
    </source>
</evidence>
<dbReference type="InterPro" id="IPR050228">
    <property type="entry name" value="Carboxylesterase_BioH"/>
</dbReference>
<protein>
    <submittedName>
        <fullName evidence="4">Alpha/beta fold hydrolase</fullName>
    </submittedName>
    <submittedName>
        <fullName evidence="3">Alpha/beta hydrolase</fullName>
    </submittedName>
</protein>
<evidence type="ECO:0000313" key="7">
    <source>
        <dbReference type="Proteomes" id="UP000448908"/>
    </source>
</evidence>
<dbReference type="EMBL" id="QSII01000006">
    <property type="protein sequence ID" value="RHC88069.1"/>
    <property type="molecule type" value="Genomic_DNA"/>
</dbReference>
<accession>A0A3R6KFF5</accession>
<reference evidence="3" key="3">
    <citation type="submission" date="2022-01" db="EMBL/GenBank/DDBJ databases">
        <title>Novel bile acid biosynthetic pathways are enriched in the microbiome of centenarians.</title>
        <authorList>
            <person name="Sato Y."/>
            <person name="Atarashi K."/>
            <person name="Plichta R.D."/>
            <person name="Arai Y."/>
            <person name="Sasajima S."/>
            <person name="Kearney M.S."/>
            <person name="Suda W."/>
            <person name="Takeshita K."/>
            <person name="Sasaki T."/>
            <person name="Okamoto S."/>
            <person name="Skelly N.A."/>
            <person name="Okamura Y."/>
            <person name="Vlamakis H."/>
            <person name="Li Y."/>
            <person name="Tanoue T."/>
            <person name="Takei H."/>
            <person name="Nittono H."/>
            <person name="Narushima S."/>
            <person name="Irie J."/>
            <person name="Itoh H."/>
            <person name="Moriya K."/>
            <person name="Sugiura Y."/>
            <person name="Suematsu M."/>
            <person name="Moritoki N."/>
            <person name="Shibata S."/>
            <person name="Littman R.D."/>
            <person name="Fischbach A.M."/>
            <person name="Uwamino Y."/>
            <person name="Inoue T."/>
            <person name="Honda A."/>
            <person name="Hattori M."/>
            <person name="Murai T."/>
            <person name="Xavier J.R."/>
            <person name="Hirose N."/>
            <person name="Honda K."/>
        </authorList>
    </citation>
    <scope>NUCLEOTIDE SEQUENCE</scope>
    <source>
        <strain evidence="3">CE91-St3</strain>
    </source>
</reference>
<feature type="signal peptide" evidence="1">
    <location>
        <begin position="1"/>
        <end position="24"/>
    </location>
</feature>
<dbReference type="PANTHER" id="PTHR43194">
    <property type="entry name" value="HYDROLASE ALPHA/BETA FOLD FAMILY"/>
    <property type="match status" value="1"/>
</dbReference>
<reference evidence="4 7" key="2">
    <citation type="journal article" date="2019" name="Nat. Med.">
        <title>A library of human gut bacterial isolates paired with longitudinal multiomics data enables mechanistic microbiome research.</title>
        <authorList>
            <person name="Poyet M."/>
            <person name="Groussin M."/>
            <person name="Gibbons S.M."/>
            <person name="Avila-Pacheco J."/>
            <person name="Jiang X."/>
            <person name="Kearney S.M."/>
            <person name="Perrotta A.R."/>
            <person name="Berdy B."/>
            <person name="Zhao S."/>
            <person name="Lieberman T.D."/>
            <person name="Swanson P.K."/>
            <person name="Smith M."/>
            <person name="Roesemann S."/>
            <person name="Alexander J.E."/>
            <person name="Rich S.A."/>
            <person name="Livny J."/>
            <person name="Vlamakis H."/>
            <person name="Clish C."/>
            <person name="Bullock K."/>
            <person name="Deik A."/>
            <person name="Scott J."/>
            <person name="Pierce K.A."/>
            <person name="Xavier R.J."/>
            <person name="Alm E.J."/>
        </authorList>
    </citation>
    <scope>NUCLEOTIDE SEQUENCE [LARGE SCALE GENOMIC DNA]</scope>
    <source>
        <strain evidence="4 7">BIOML-A16</strain>
    </source>
</reference>
<dbReference type="Pfam" id="PF12697">
    <property type="entry name" value="Abhydrolase_6"/>
    <property type="match status" value="1"/>
</dbReference>
<dbReference type="PANTHER" id="PTHR43194:SF4">
    <property type="entry name" value="AB HYDROLASE-1 DOMAIN-CONTAINING PROTEIN"/>
    <property type="match status" value="1"/>
</dbReference>
<dbReference type="EMBL" id="BQNZ01000001">
    <property type="protein sequence ID" value="GKH72204.1"/>
    <property type="molecule type" value="Genomic_DNA"/>
</dbReference>
<dbReference type="GeneID" id="49202469"/>
<evidence type="ECO:0000313" key="4">
    <source>
        <dbReference type="EMBL" id="MTU69087.1"/>
    </source>
</evidence>
<dbReference type="Proteomes" id="UP000286260">
    <property type="component" value="Unassembled WGS sequence"/>
</dbReference>
<dbReference type="InterPro" id="IPR000073">
    <property type="entry name" value="AB_hydrolase_1"/>
</dbReference>
<keyword evidence="4" id="KW-0378">Hydrolase</keyword>
<keyword evidence="1" id="KW-0732">Signal</keyword>
<evidence type="ECO:0000256" key="1">
    <source>
        <dbReference type="SAM" id="SignalP"/>
    </source>
</evidence>
<dbReference type="CDD" id="cd12810">
    <property type="entry name" value="Esterase_713_like-3"/>
    <property type="match status" value="1"/>
</dbReference>
<evidence type="ECO:0000313" key="5">
    <source>
        <dbReference type="EMBL" id="RHC88069.1"/>
    </source>
</evidence>
<dbReference type="InterPro" id="IPR029058">
    <property type="entry name" value="AB_hydrolase_fold"/>
</dbReference>
<gene>
    <name evidence="3" type="ORF">CE91St3_20670</name>
    <name evidence="5" type="ORF">DW828_06050</name>
    <name evidence="4" type="ORF">GMD92_08365</name>
</gene>
<dbReference type="SUPFAM" id="SSF53474">
    <property type="entry name" value="alpha/beta-Hydrolases"/>
    <property type="match status" value="1"/>
</dbReference>
<comment type="caution">
    <text evidence="4">The sequence shown here is derived from an EMBL/GenBank/DDBJ whole genome shotgun (WGS) entry which is preliminary data.</text>
</comment>
<dbReference type="Gene3D" id="3.40.50.1820">
    <property type="entry name" value="alpha/beta hydrolase"/>
    <property type="match status" value="1"/>
</dbReference>